<dbReference type="AlphaFoldDB" id="A0A0A9FU60"/>
<reference evidence="1" key="2">
    <citation type="journal article" date="2015" name="Data Brief">
        <title>Shoot transcriptome of the giant reed, Arundo donax.</title>
        <authorList>
            <person name="Barrero R.A."/>
            <person name="Guerrero F.D."/>
            <person name="Moolhuijzen P."/>
            <person name="Goolsby J.A."/>
            <person name="Tidwell J."/>
            <person name="Bellgard S.E."/>
            <person name="Bellgard M.I."/>
        </authorList>
    </citation>
    <scope>NUCLEOTIDE SEQUENCE</scope>
    <source>
        <tissue evidence="1">Shoot tissue taken approximately 20 cm above the soil surface</tissue>
    </source>
</reference>
<organism evidence="1">
    <name type="scientific">Arundo donax</name>
    <name type="common">Giant reed</name>
    <name type="synonym">Donax arundinaceus</name>
    <dbReference type="NCBI Taxonomy" id="35708"/>
    <lineage>
        <taxon>Eukaryota</taxon>
        <taxon>Viridiplantae</taxon>
        <taxon>Streptophyta</taxon>
        <taxon>Embryophyta</taxon>
        <taxon>Tracheophyta</taxon>
        <taxon>Spermatophyta</taxon>
        <taxon>Magnoliopsida</taxon>
        <taxon>Liliopsida</taxon>
        <taxon>Poales</taxon>
        <taxon>Poaceae</taxon>
        <taxon>PACMAD clade</taxon>
        <taxon>Arundinoideae</taxon>
        <taxon>Arundineae</taxon>
        <taxon>Arundo</taxon>
    </lineage>
</organism>
<dbReference type="EMBL" id="GBRH01182104">
    <property type="protein sequence ID" value="JAE15792.1"/>
    <property type="molecule type" value="Transcribed_RNA"/>
</dbReference>
<sequence length="35" mass="3939">MVYLAFAKVVHGAVKHLDALLFAQLYKRDMCSSLV</sequence>
<reference evidence="1" key="1">
    <citation type="submission" date="2014-09" db="EMBL/GenBank/DDBJ databases">
        <authorList>
            <person name="Magalhaes I.L.F."/>
            <person name="Oliveira U."/>
            <person name="Santos F.R."/>
            <person name="Vidigal T.H.D.A."/>
            <person name="Brescovit A.D."/>
            <person name="Santos A.J."/>
        </authorList>
    </citation>
    <scope>NUCLEOTIDE SEQUENCE</scope>
    <source>
        <tissue evidence="1">Shoot tissue taken approximately 20 cm above the soil surface</tissue>
    </source>
</reference>
<evidence type="ECO:0000313" key="1">
    <source>
        <dbReference type="EMBL" id="JAE15792.1"/>
    </source>
</evidence>
<accession>A0A0A9FU60</accession>
<name>A0A0A9FU60_ARUDO</name>
<proteinExistence type="predicted"/>
<protein>
    <submittedName>
        <fullName evidence="1">Uncharacterized protein</fullName>
    </submittedName>
</protein>